<dbReference type="Pfam" id="PF03221">
    <property type="entry name" value="HTH_Tnp_Tc5"/>
    <property type="match status" value="1"/>
</dbReference>
<protein>
    <recommendedName>
        <fullName evidence="2">HTH CENPB-type domain-containing protein</fullName>
    </recommendedName>
</protein>
<dbReference type="Proteomes" id="UP001146120">
    <property type="component" value="Unassembled WGS sequence"/>
</dbReference>
<keyword evidence="1" id="KW-0238">DNA-binding</keyword>
<reference evidence="3" key="2">
    <citation type="journal article" date="2023" name="Microbiol Resour">
        <title>Decontamination and Annotation of the Draft Genome Sequence of the Oomycete Lagenidium giganteum ARSEF 373.</title>
        <authorList>
            <person name="Morgan W.R."/>
            <person name="Tartar A."/>
        </authorList>
    </citation>
    <scope>NUCLEOTIDE SEQUENCE</scope>
    <source>
        <strain evidence="3">ARSEF 373</strain>
    </source>
</reference>
<gene>
    <name evidence="3" type="ORF">N0F65_009913</name>
</gene>
<feature type="domain" description="HTH CENPB-type" evidence="2">
    <location>
        <begin position="5"/>
        <end position="76"/>
    </location>
</feature>
<dbReference type="Gene3D" id="1.10.10.60">
    <property type="entry name" value="Homeodomain-like"/>
    <property type="match status" value="1"/>
</dbReference>
<dbReference type="PANTHER" id="PTHR19303">
    <property type="entry name" value="TRANSPOSON"/>
    <property type="match status" value="1"/>
</dbReference>
<evidence type="ECO:0000259" key="2">
    <source>
        <dbReference type="PROSITE" id="PS51253"/>
    </source>
</evidence>
<dbReference type="InterPro" id="IPR009057">
    <property type="entry name" value="Homeodomain-like_sf"/>
</dbReference>
<dbReference type="AlphaFoldDB" id="A0AAV2YIM2"/>
<comment type="caution">
    <text evidence="3">The sequence shown here is derived from an EMBL/GenBank/DDBJ whole genome shotgun (WGS) entry which is preliminary data.</text>
</comment>
<name>A0AAV2YIM2_9STRA</name>
<sequence>MARHRSPGISCTIPSDAQEVIARWVGDLGRDGIPVTADMLKLRAQDVAHDLGIEGFQASWSWRQAFLKQHKLSERAKTRQGQITAAEGDVELAKFNQLVINTMRDLNVDVVFNADQTAVNFEYLPKRIINARGDKTVSVKCGDKEKERITAMLLGDSYGNKYPLFLIAKAAISKVPATAVANKTERHGFGKQVWKEVAEAQSTYNLQLHGNPTAWWNADLSIRFLEYHFGNRPQPSKPAILFLWDDLAAHWTPTVLAYAAKINVVLLKVPAHCTWRCQPADVIWNKPIKDRLLARWVAHLRQQISDGGRRVQTPQRRDIVSWVASAWDDLPASVIENGFMKASCVQHPFKEADDAVEKCADIVMALERMKLIDAGMGDICSANDIVDCYKAID</sequence>
<dbReference type="PROSITE" id="PS51253">
    <property type="entry name" value="HTH_CENPB"/>
    <property type="match status" value="1"/>
</dbReference>
<dbReference type="PANTHER" id="PTHR19303:SF57">
    <property type="entry name" value="HTH CENPB-TYPE DOMAIN-CONTAINING PROTEIN"/>
    <property type="match status" value="1"/>
</dbReference>
<dbReference type="Pfam" id="PF03184">
    <property type="entry name" value="DDE_1"/>
    <property type="match status" value="1"/>
</dbReference>
<keyword evidence="4" id="KW-1185">Reference proteome</keyword>
<dbReference type="GO" id="GO:0005634">
    <property type="term" value="C:nucleus"/>
    <property type="evidence" value="ECO:0007669"/>
    <property type="project" value="TreeGrafter"/>
</dbReference>
<evidence type="ECO:0000313" key="3">
    <source>
        <dbReference type="EMBL" id="DAZ93791.1"/>
    </source>
</evidence>
<dbReference type="InterPro" id="IPR006600">
    <property type="entry name" value="HTH_CenpB_DNA-bd_dom"/>
</dbReference>
<dbReference type="InterPro" id="IPR050863">
    <property type="entry name" value="CenT-Element_Derived"/>
</dbReference>
<reference evidence="3" key="1">
    <citation type="submission" date="2022-11" db="EMBL/GenBank/DDBJ databases">
        <authorList>
            <person name="Morgan W.R."/>
            <person name="Tartar A."/>
        </authorList>
    </citation>
    <scope>NUCLEOTIDE SEQUENCE</scope>
    <source>
        <strain evidence="3">ARSEF 373</strain>
    </source>
</reference>
<accession>A0AAV2YIM2</accession>
<dbReference type="EMBL" id="DAKRPA010000291">
    <property type="protein sequence ID" value="DAZ93791.1"/>
    <property type="molecule type" value="Genomic_DNA"/>
</dbReference>
<evidence type="ECO:0000313" key="4">
    <source>
        <dbReference type="Proteomes" id="UP001146120"/>
    </source>
</evidence>
<organism evidence="3 4">
    <name type="scientific">Lagenidium giganteum</name>
    <dbReference type="NCBI Taxonomy" id="4803"/>
    <lineage>
        <taxon>Eukaryota</taxon>
        <taxon>Sar</taxon>
        <taxon>Stramenopiles</taxon>
        <taxon>Oomycota</taxon>
        <taxon>Peronosporomycetes</taxon>
        <taxon>Pythiales</taxon>
        <taxon>Pythiaceae</taxon>
    </lineage>
</organism>
<dbReference type="SUPFAM" id="SSF46689">
    <property type="entry name" value="Homeodomain-like"/>
    <property type="match status" value="1"/>
</dbReference>
<proteinExistence type="predicted"/>
<evidence type="ECO:0000256" key="1">
    <source>
        <dbReference type="ARBA" id="ARBA00023125"/>
    </source>
</evidence>
<dbReference type="InterPro" id="IPR004875">
    <property type="entry name" value="DDE_SF_endonuclease_dom"/>
</dbReference>
<dbReference type="GO" id="GO:0003677">
    <property type="term" value="F:DNA binding"/>
    <property type="evidence" value="ECO:0007669"/>
    <property type="project" value="UniProtKB-KW"/>
</dbReference>